<accession>A0A8H5FLA7</accession>
<dbReference type="PANTHER" id="PTHR38248:SF2">
    <property type="entry name" value="FUNK1 11"/>
    <property type="match status" value="1"/>
</dbReference>
<feature type="compositionally biased region" description="Basic and acidic residues" evidence="1">
    <location>
        <begin position="643"/>
        <end position="664"/>
    </location>
</feature>
<dbReference type="GO" id="GO:0004672">
    <property type="term" value="F:protein kinase activity"/>
    <property type="evidence" value="ECO:0007669"/>
    <property type="project" value="InterPro"/>
</dbReference>
<dbReference type="AlphaFoldDB" id="A0A8H5FLA7"/>
<dbReference type="Proteomes" id="UP000541558">
    <property type="component" value="Unassembled WGS sequence"/>
</dbReference>
<feature type="region of interest" description="Disordered" evidence="1">
    <location>
        <begin position="623"/>
        <end position="664"/>
    </location>
</feature>
<feature type="domain" description="Fungal-type protein kinase" evidence="2">
    <location>
        <begin position="172"/>
        <end position="508"/>
    </location>
</feature>
<dbReference type="Gene3D" id="1.10.510.10">
    <property type="entry name" value="Transferase(Phosphotransferase) domain 1"/>
    <property type="match status" value="1"/>
</dbReference>
<dbReference type="SUPFAM" id="SSF56112">
    <property type="entry name" value="Protein kinase-like (PK-like)"/>
    <property type="match status" value="1"/>
</dbReference>
<evidence type="ECO:0000256" key="1">
    <source>
        <dbReference type="SAM" id="MobiDB-lite"/>
    </source>
</evidence>
<dbReference type="InterPro" id="IPR008266">
    <property type="entry name" value="Tyr_kinase_AS"/>
</dbReference>
<keyword evidence="4" id="KW-1185">Reference proteome</keyword>
<dbReference type="InterPro" id="IPR040976">
    <property type="entry name" value="Pkinase_fungal"/>
</dbReference>
<dbReference type="InterPro" id="IPR011009">
    <property type="entry name" value="Kinase-like_dom_sf"/>
</dbReference>
<evidence type="ECO:0000259" key="2">
    <source>
        <dbReference type="Pfam" id="PF17667"/>
    </source>
</evidence>
<dbReference type="EMBL" id="JAACJK010000002">
    <property type="protein sequence ID" value="KAF5340994.1"/>
    <property type="molecule type" value="Genomic_DNA"/>
</dbReference>
<organism evidence="3 4">
    <name type="scientific">Ephemerocybe angulata</name>
    <dbReference type="NCBI Taxonomy" id="980116"/>
    <lineage>
        <taxon>Eukaryota</taxon>
        <taxon>Fungi</taxon>
        <taxon>Dikarya</taxon>
        <taxon>Basidiomycota</taxon>
        <taxon>Agaricomycotina</taxon>
        <taxon>Agaricomycetes</taxon>
        <taxon>Agaricomycetidae</taxon>
        <taxon>Agaricales</taxon>
        <taxon>Agaricineae</taxon>
        <taxon>Psathyrellaceae</taxon>
        <taxon>Ephemerocybe</taxon>
    </lineage>
</organism>
<reference evidence="3 4" key="1">
    <citation type="journal article" date="2020" name="ISME J.">
        <title>Uncovering the hidden diversity of litter-decomposition mechanisms in mushroom-forming fungi.</title>
        <authorList>
            <person name="Floudas D."/>
            <person name="Bentzer J."/>
            <person name="Ahren D."/>
            <person name="Johansson T."/>
            <person name="Persson P."/>
            <person name="Tunlid A."/>
        </authorList>
    </citation>
    <scope>NUCLEOTIDE SEQUENCE [LARGE SCALE GENOMIC DNA]</scope>
    <source>
        <strain evidence="3 4">CBS 175.51</strain>
    </source>
</reference>
<protein>
    <recommendedName>
        <fullName evidence="2">Fungal-type protein kinase domain-containing protein</fullName>
    </recommendedName>
</protein>
<dbReference type="Pfam" id="PF17667">
    <property type="entry name" value="Pkinase_fungal"/>
    <property type="match status" value="1"/>
</dbReference>
<dbReference type="PANTHER" id="PTHR38248">
    <property type="entry name" value="FUNK1 6"/>
    <property type="match status" value="1"/>
</dbReference>
<comment type="caution">
    <text evidence="3">The sequence shown here is derived from an EMBL/GenBank/DDBJ whole genome shotgun (WGS) entry which is preliminary data.</text>
</comment>
<dbReference type="PROSITE" id="PS00109">
    <property type="entry name" value="PROTEIN_KINASE_TYR"/>
    <property type="match status" value="1"/>
</dbReference>
<sequence>MSECTDDSIYRDGEAGAPPSDVVNDLSEKISRASPKWIKSLYGSGHKTAVKKIRSALEKENGRLVDIPSAPRKRSDIITGVIKVIDVILKMSADGGKTRHVVDCHRMELQHWDTEGGCSSPAMAIEATGPSFQVPFKNFATVGSTLGYTNAATVFDVRADGDTNDDEPHIEGLSEVEAMGVYAKEILVQQPNRRFVRMMLITETRFRIIQFDREGALYSPLVNYHGSGLNTFIRAILSLCSTSERILGLDTSVQWTISKGRKVSGTITTFDRKSKKSKTYNLKSVLPSFTRRDIHGRGTVCWHVTDPDTGRELLIKDAWIWEDNGDRKEEYYYLEKAESVPGIMEMVEYEDRQGQPYGEIDYFRPSAANYEAKAAQYQNRIFRRIVVVKYGGDIEKFKSQLEFMCALRDSIKTHFLLFDWYRILHRDISSTNILLGLPGAREGYRGILIDMDHATEIPYYPSSGFICGGAVGTRLFQAYYVLKGSGLHNYRPIHDYLDDLESFFYVMYILMHQYFGVGKSQSVGFMEEWGSDDTEVSAAAKRKLLDSPELDLDDVPEFWSQPCKDALVEFHKFVGDMVRKKEAFVGDMTKSWDVGAMEALHDDRDNHYARVFGPFDRAIDALKPKSQPLRNVPPLPSRLRSKRALDEDEKKKDGKAKAKRVCRD</sequence>
<gene>
    <name evidence="3" type="ORF">D9611_006077</name>
</gene>
<dbReference type="OrthoDB" id="5569250at2759"/>
<name>A0A8H5FLA7_9AGAR</name>
<evidence type="ECO:0000313" key="3">
    <source>
        <dbReference type="EMBL" id="KAF5340994.1"/>
    </source>
</evidence>
<proteinExistence type="predicted"/>
<evidence type="ECO:0000313" key="4">
    <source>
        <dbReference type="Proteomes" id="UP000541558"/>
    </source>
</evidence>
<feature type="region of interest" description="Disordered" evidence="1">
    <location>
        <begin position="1"/>
        <end position="23"/>
    </location>
</feature>